<comment type="caution">
    <text evidence="5">The sequence shown here is derived from an EMBL/GenBank/DDBJ whole genome shotgun (WGS) entry which is preliminary data.</text>
</comment>
<dbReference type="EMBL" id="QXGD01000370">
    <property type="protein sequence ID" value="KAE9241676.1"/>
    <property type="molecule type" value="Genomic_DNA"/>
</dbReference>
<dbReference type="EMBL" id="QXFZ01000341">
    <property type="protein sequence ID" value="KAE9120272.1"/>
    <property type="molecule type" value="Genomic_DNA"/>
</dbReference>
<evidence type="ECO:0000313" key="1">
    <source>
        <dbReference type="EMBL" id="KAE8941496.1"/>
    </source>
</evidence>
<dbReference type="EMBL" id="QXGE01000297">
    <property type="protein sequence ID" value="KAE9316858.1"/>
    <property type="molecule type" value="Genomic_DNA"/>
</dbReference>
<dbReference type="Proteomes" id="UP000429523">
    <property type="component" value="Unassembled WGS sequence"/>
</dbReference>
<dbReference type="Proteomes" id="UP000440732">
    <property type="component" value="Unassembled WGS sequence"/>
</dbReference>
<dbReference type="Proteomes" id="UP000486351">
    <property type="component" value="Unassembled WGS sequence"/>
</dbReference>
<dbReference type="Proteomes" id="UP000437068">
    <property type="component" value="Unassembled WGS sequence"/>
</dbReference>
<protein>
    <submittedName>
        <fullName evidence="5">Uncharacterized protein</fullName>
    </submittedName>
</protein>
<sequence length="53" mass="6004">MCKSIFAFTCKSIFAFTLPCLFVANSKLAAPLRLELNSPQVTWRALRPQWTGE</sequence>
<dbReference type="OrthoDB" id="10269816at2759"/>
<evidence type="ECO:0000313" key="10">
    <source>
        <dbReference type="Proteomes" id="UP000437068"/>
    </source>
</evidence>
<keyword evidence="9" id="KW-1185">Reference proteome</keyword>
<dbReference type="EMBL" id="QXGB01000329">
    <property type="protein sequence ID" value="KAE9219212.1"/>
    <property type="molecule type" value="Genomic_DNA"/>
</dbReference>
<evidence type="ECO:0000313" key="4">
    <source>
        <dbReference type="EMBL" id="KAE9219212.1"/>
    </source>
</evidence>
<evidence type="ECO:0000313" key="13">
    <source>
        <dbReference type="Proteomes" id="UP000441208"/>
    </source>
</evidence>
<name>A0A6A3ZSF7_9STRA</name>
<dbReference type="EMBL" id="QXGF01000357">
    <property type="protein sequence ID" value="KAE8941496.1"/>
    <property type="molecule type" value="Genomic_DNA"/>
</dbReference>
<evidence type="ECO:0000313" key="6">
    <source>
        <dbReference type="EMBL" id="KAE9316858.1"/>
    </source>
</evidence>
<evidence type="ECO:0000313" key="7">
    <source>
        <dbReference type="EMBL" id="KAE9350416.1"/>
    </source>
</evidence>
<dbReference type="AlphaFoldDB" id="A0A6A3ZSF7"/>
<evidence type="ECO:0000313" key="3">
    <source>
        <dbReference type="EMBL" id="KAE9148170.1"/>
    </source>
</evidence>
<proteinExistence type="predicted"/>
<reference evidence="8 9" key="1">
    <citation type="submission" date="2018-08" db="EMBL/GenBank/DDBJ databases">
        <title>Genomic investigation of the strawberry pathogen Phytophthora fragariae indicates pathogenicity is determined by transcriptional variation in three key races.</title>
        <authorList>
            <person name="Adams T.M."/>
            <person name="Armitage A.D."/>
            <person name="Sobczyk M.K."/>
            <person name="Bates H.J."/>
            <person name="Dunwell J.M."/>
            <person name="Nellist C.F."/>
            <person name="Harrison R.J."/>
        </authorList>
    </citation>
    <scope>NUCLEOTIDE SEQUENCE [LARGE SCALE GENOMIC DNA]</scope>
    <source>
        <strain evidence="6 10">A4</strain>
        <strain evidence="5 11">BC-1</strain>
        <strain evidence="4 9">NOV-27</strain>
        <strain evidence="3 12">NOV-5</strain>
        <strain evidence="2 13">NOV-71</strain>
        <strain evidence="7 14">NOV-77</strain>
        <strain evidence="1 8">NOV-9</strain>
    </source>
</reference>
<organism evidence="5 11">
    <name type="scientific">Phytophthora fragariae</name>
    <dbReference type="NCBI Taxonomy" id="53985"/>
    <lineage>
        <taxon>Eukaryota</taxon>
        <taxon>Sar</taxon>
        <taxon>Stramenopiles</taxon>
        <taxon>Oomycota</taxon>
        <taxon>Peronosporomycetes</taxon>
        <taxon>Peronosporales</taxon>
        <taxon>Peronosporaceae</taxon>
        <taxon>Phytophthora</taxon>
    </lineage>
</organism>
<evidence type="ECO:0000313" key="5">
    <source>
        <dbReference type="EMBL" id="KAE9241676.1"/>
    </source>
</evidence>
<dbReference type="EMBL" id="QXGA01000304">
    <property type="protein sequence ID" value="KAE9148170.1"/>
    <property type="molecule type" value="Genomic_DNA"/>
</dbReference>
<evidence type="ECO:0000313" key="2">
    <source>
        <dbReference type="EMBL" id="KAE9120272.1"/>
    </source>
</evidence>
<evidence type="ECO:0000313" key="9">
    <source>
        <dbReference type="Proteomes" id="UP000433483"/>
    </source>
</evidence>
<accession>A0A6A3ZSF7</accession>
<dbReference type="Proteomes" id="UP000441208">
    <property type="component" value="Unassembled WGS sequence"/>
</dbReference>
<evidence type="ECO:0000313" key="14">
    <source>
        <dbReference type="Proteomes" id="UP000486351"/>
    </source>
</evidence>
<evidence type="ECO:0000313" key="8">
    <source>
        <dbReference type="Proteomes" id="UP000429523"/>
    </source>
</evidence>
<gene>
    <name evidence="6" type="ORF">PF001_g7114</name>
    <name evidence="5" type="ORF">PF002_g9139</name>
    <name evidence="4" type="ORF">PF005_g7961</name>
    <name evidence="3" type="ORF">PF006_g7201</name>
    <name evidence="2" type="ORF">PF007_g8232</name>
    <name evidence="7" type="ORF">PF008_g6464</name>
    <name evidence="1" type="ORF">PF009_g8706</name>
</gene>
<evidence type="ECO:0000313" key="11">
    <source>
        <dbReference type="Proteomes" id="UP000440367"/>
    </source>
</evidence>
<dbReference type="Proteomes" id="UP000433483">
    <property type="component" value="Unassembled WGS sequence"/>
</dbReference>
<dbReference type="Proteomes" id="UP000440367">
    <property type="component" value="Unassembled WGS sequence"/>
</dbReference>
<evidence type="ECO:0000313" key="12">
    <source>
        <dbReference type="Proteomes" id="UP000440732"/>
    </source>
</evidence>
<dbReference type="EMBL" id="QXFY01000255">
    <property type="protein sequence ID" value="KAE9350416.1"/>
    <property type="molecule type" value="Genomic_DNA"/>
</dbReference>